<evidence type="ECO:0000256" key="1">
    <source>
        <dbReference type="ARBA" id="ARBA00023015"/>
    </source>
</evidence>
<keyword evidence="2 4" id="KW-0238">DNA-binding</keyword>
<evidence type="ECO:0000313" key="7">
    <source>
        <dbReference type="EMBL" id="RNL62781.1"/>
    </source>
</evidence>
<organism evidence="7 8">
    <name type="scientific">Nocardioides marmoriginsengisoli</name>
    <dbReference type="NCBI Taxonomy" id="661483"/>
    <lineage>
        <taxon>Bacteria</taxon>
        <taxon>Bacillati</taxon>
        <taxon>Actinomycetota</taxon>
        <taxon>Actinomycetes</taxon>
        <taxon>Propionibacteriales</taxon>
        <taxon>Nocardioidaceae</taxon>
        <taxon>Nocardioides</taxon>
    </lineage>
</organism>
<dbReference type="Gene3D" id="1.10.357.10">
    <property type="entry name" value="Tetracycline Repressor, domain 2"/>
    <property type="match status" value="1"/>
</dbReference>
<accession>A0A3N0CHQ1</accession>
<dbReference type="GO" id="GO:0003700">
    <property type="term" value="F:DNA-binding transcription factor activity"/>
    <property type="evidence" value="ECO:0007669"/>
    <property type="project" value="TreeGrafter"/>
</dbReference>
<dbReference type="RefSeq" id="WP_123228075.1">
    <property type="nucleotide sequence ID" value="NZ_RJSE01000007.1"/>
</dbReference>
<sequence>MTAAGYVRAPRHSADERRAQLIAAASKRFCAVGYHSASVADVAAEVGLTARAAYRHFRTKQALLVRRDQQRSGHGAGCARPDPGGLPCAT</sequence>
<dbReference type="Pfam" id="PF00440">
    <property type="entry name" value="TetR_N"/>
    <property type="match status" value="1"/>
</dbReference>
<evidence type="ECO:0000256" key="4">
    <source>
        <dbReference type="PROSITE-ProRule" id="PRU00335"/>
    </source>
</evidence>
<evidence type="ECO:0000313" key="8">
    <source>
        <dbReference type="Proteomes" id="UP000267128"/>
    </source>
</evidence>
<dbReference type="OrthoDB" id="3190535at2"/>
<proteinExistence type="predicted"/>
<dbReference type="InterPro" id="IPR009057">
    <property type="entry name" value="Homeodomain-like_sf"/>
</dbReference>
<dbReference type="PANTHER" id="PTHR30055:SF234">
    <property type="entry name" value="HTH-TYPE TRANSCRIPTIONAL REGULATOR BETI"/>
    <property type="match status" value="1"/>
</dbReference>
<dbReference type="Proteomes" id="UP000267128">
    <property type="component" value="Unassembled WGS sequence"/>
</dbReference>
<reference evidence="7 8" key="1">
    <citation type="submission" date="2018-11" db="EMBL/GenBank/DDBJ databases">
        <authorList>
            <person name="Li F."/>
        </authorList>
    </citation>
    <scope>NUCLEOTIDE SEQUENCE [LARGE SCALE GENOMIC DNA]</scope>
    <source>
        <strain evidence="7 8">Gsoil 097</strain>
    </source>
</reference>
<feature type="DNA-binding region" description="H-T-H motif" evidence="4">
    <location>
        <begin position="38"/>
        <end position="57"/>
    </location>
</feature>
<dbReference type="PROSITE" id="PS50977">
    <property type="entry name" value="HTH_TETR_2"/>
    <property type="match status" value="1"/>
</dbReference>
<dbReference type="PANTHER" id="PTHR30055">
    <property type="entry name" value="HTH-TYPE TRANSCRIPTIONAL REGULATOR RUTR"/>
    <property type="match status" value="1"/>
</dbReference>
<name>A0A3N0CHQ1_9ACTN</name>
<dbReference type="InterPro" id="IPR050109">
    <property type="entry name" value="HTH-type_TetR-like_transc_reg"/>
</dbReference>
<keyword evidence="1" id="KW-0805">Transcription regulation</keyword>
<evidence type="ECO:0000259" key="6">
    <source>
        <dbReference type="PROSITE" id="PS50977"/>
    </source>
</evidence>
<dbReference type="SUPFAM" id="SSF46689">
    <property type="entry name" value="Homeodomain-like"/>
    <property type="match status" value="1"/>
</dbReference>
<keyword evidence="3" id="KW-0804">Transcription</keyword>
<dbReference type="InterPro" id="IPR023772">
    <property type="entry name" value="DNA-bd_HTH_TetR-type_CS"/>
</dbReference>
<feature type="region of interest" description="Disordered" evidence="5">
    <location>
        <begin position="68"/>
        <end position="90"/>
    </location>
</feature>
<dbReference type="GO" id="GO:0000976">
    <property type="term" value="F:transcription cis-regulatory region binding"/>
    <property type="evidence" value="ECO:0007669"/>
    <property type="project" value="TreeGrafter"/>
</dbReference>
<comment type="caution">
    <text evidence="7">The sequence shown here is derived from an EMBL/GenBank/DDBJ whole genome shotgun (WGS) entry which is preliminary data.</text>
</comment>
<dbReference type="PROSITE" id="PS01081">
    <property type="entry name" value="HTH_TETR_1"/>
    <property type="match status" value="1"/>
</dbReference>
<dbReference type="AlphaFoldDB" id="A0A3N0CHQ1"/>
<evidence type="ECO:0000256" key="5">
    <source>
        <dbReference type="SAM" id="MobiDB-lite"/>
    </source>
</evidence>
<dbReference type="InterPro" id="IPR001647">
    <property type="entry name" value="HTH_TetR"/>
</dbReference>
<gene>
    <name evidence="7" type="ORF">EFK50_13620</name>
</gene>
<dbReference type="EMBL" id="RJSE01000007">
    <property type="protein sequence ID" value="RNL62781.1"/>
    <property type="molecule type" value="Genomic_DNA"/>
</dbReference>
<keyword evidence="8" id="KW-1185">Reference proteome</keyword>
<evidence type="ECO:0000256" key="3">
    <source>
        <dbReference type="ARBA" id="ARBA00023163"/>
    </source>
</evidence>
<evidence type="ECO:0000256" key="2">
    <source>
        <dbReference type="ARBA" id="ARBA00023125"/>
    </source>
</evidence>
<dbReference type="PRINTS" id="PR00455">
    <property type="entry name" value="HTHTETR"/>
</dbReference>
<feature type="domain" description="HTH tetR-type" evidence="6">
    <location>
        <begin position="15"/>
        <end position="75"/>
    </location>
</feature>
<protein>
    <submittedName>
        <fullName evidence="7">TetR/AcrR family transcriptional regulator</fullName>
    </submittedName>
</protein>